<feature type="region of interest" description="Disordered" evidence="4">
    <location>
        <begin position="544"/>
        <end position="640"/>
    </location>
</feature>
<dbReference type="GO" id="GO:0006911">
    <property type="term" value="P:phagocytosis, engulfment"/>
    <property type="evidence" value="ECO:0007669"/>
    <property type="project" value="TreeGrafter"/>
</dbReference>
<sequence>MSLKLPRNWDFTTLRSDNSKIVRSKSVIPGEGCLGSGRTDVRRSMEKPLKKGWLKKQRSIVKNWKQCYFVLRGSTMIYHKDDRESAIQGTIPLWESQVNELPSNADDKFIFEIIPRKGFYPPPPTPQWAGLSAYGVNPWQPVHRIVPAVHCPAVCSNGDRERDGCVLMASNQSEMEDWVRLIRRAMGAPTSAVFGKSLSEIIAYERKLGPRLVPMLVEKCADFIREKGLEEEGIFRLPGQENQVKHFREAFDAGERPSFPSDTDVHTVASLLKLYLRELPEPVIPWSQYQDFLDSTLTLDAATALGKEKLVKQINLLPEDNYNLLSYTCRFLFEVQQHSKVNKMSVENLATVMGVNLFKPQVEDAISMMKGTPMIQKVMTVMIRHHELLFPPSKDVVLPLPSSKKSQNLKHSAPRSFVGWESAECDTFSLSESPEEEGQETPELVRRGDPEVRSGSEVTPTSASSPCSSSLSTVDMWSGSPRKRTQTLPCLGIPSRGKESHEPAWDRWSRLQETFDEKEEKTLSEDIFKILDLQKVTVFPERAFGKGTSAEEEKEGQEEEAESERQGSDVALTLTDPLEGRGDPQAKLHSSPEQSAPSLGSEKATKQPVGAAPSQSLPRVLEHPGGSSTTDQQQLITSLQQRNRELSATVEELRSALDSERRCKAALEILLRNAERSRDEALRRNQQLDRDIQEFLNKAKPGMP</sequence>
<feature type="compositionally biased region" description="Acidic residues" evidence="4">
    <location>
        <begin position="550"/>
        <end position="562"/>
    </location>
</feature>
<dbReference type="PROSITE" id="PS50003">
    <property type="entry name" value="PH_DOMAIN"/>
    <property type="match status" value="1"/>
</dbReference>
<dbReference type="GO" id="GO:0051058">
    <property type="term" value="P:negative regulation of small GTPase mediated signal transduction"/>
    <property type="evidence" value="ECO:0007669"/>
    <property type="project" value="TreeGrafter"/>
</dbReference>
<evidence type="ECO:0000259" key="6">
    <source>
        <dbReference type="PROSITE" id="PS50238"/>
    </source>
</evidence>
<dbReference type="GO" id="GO:0007015">
    <property type="term" value="P:actin filament organization"/>
    <property type="evidence" value="ECO:0007669"/>
    <property type="project" value="TreeGrafter"/>
</dbReference>
<dbReference type="CDD" id="cd04390">
    <property type="entry name" value="RhoGAP_ARHGAP22_24_25"/>
    <property type="match status" value="1"/>
</dbReference>
<dbReference type="PANTHER" id="PTHR15228">
    <property type="entry name" value="SPERMATHECAL PHYSIOLOGY VARIANT"/>
    <property type="match status" value="1"/>
</dbReference>
<dbReference type="EMBL" id="JAROKS010000019">
    <property type="protein sequence ID" value="KAK1792695.1"/>
    <property type="molecule type" value="Genomic_DNA"/>
</dbReference>
<dbReference type="SMART" id="SM00233">
    <property type="entry name" value="PH"/>
    <property type="match status" value="1"/>
</dbReference>
<dbReference type="InterPro" id="IPR000198">
    <property type="entry name" value="RhoGAP_dom"/>
</dbReference>
<keyword evidence="1" id="KW-0343">GTPase activation</keyword>
<gene>
    <name evidence="7" type="ORF">P4O66_012103</name>
</gene>
<comment type="caution">
    <text evidence="7">The sequence shown here is derived from an EMBL/GenBank/DDBJ whole genome shotgun (WGS) entry which is preliminary data.</text>
</comment>
<dbReference type="InterPro" id="IPR008936">
    <property type="entry name" value="Rho_GTPase_activation_prot"/>
</dbReference>
<dbReference type="SUPFAM" id="SSF50729">
    <property type="entry name" value="PH domain-like"/>
    <property type="match status" value="1"/>
</dbReference>
<feature type="domain" description="Rho-GAP" evidence="6">
    <location>
        <begin position="196"/>
        <end position="390"/>
    </location>
</feature>
<dbReference type="PROSITE" id="PS50238">
    <property type="entry name" value="RHOGAP"/>
    <property type="match status" value="1"/>
</dbReference>
<dbReference type="Pfam" id="PF00169">
    <property type="entry name" value="PH"/>
    <property type="match status" value="1"/>
</dbReference>
<dbReference type="InterPro" id="IPR011993">
    <property type="entry name" value="PH-like_dom_sf"/>
</dbReference>
<evidence type="ECO:0000256" key="1">
    <source>
        <dbReference type="ARBA" id="ARBA00022468"/>
    </source>
</evidence>
<keyword evidence="2" id="KW-0597">Phosphoprotein</keyword>
<proteinExistence type="predicted"/>
<feature type="compositionally biased region" description="Polar residues" evidence="4">
    <location>
        <begin position="626"/>
        <end position="640"/>
    </location>
</feature>
<dbReference type="Gene3D" id="2.30.29.30">
    <property type="entry name" value="Pleckstrin-homology domain (PH domain)/Phosphotyrosine-binding domain (PTB)"/>
    <property type="match status" value="1"/>
</dbReference>
<organism evidence="7 8">
    <name type="scientific">Electrophorus voltai</name>
    <dbReference type="NCBI Taxonomy" id="2609070"/>
    <lineage>
        <taxon>Eukaryota</taxon>
        <taxon>Metazoa</taxon>
        <taxon>Chordata</taxon>
        <taxon>Craniata</taxon>
        <taxon>Vertebrata</taxon>
        <taxon>Euteleostomi</taxon>
        <taxon>Actinopterygii</taxon>
        <taxon>Neopterygii</taxon>
        <taxon>Teleostei</taxon>
        <taxon>Ostariophysi</taxon>
        <taxon>Gymnotiformes</taxon>
        <taxon>Gymnotoidei</taxon>
        <taxon>Gymnotidae</taxon>
        <taxon>Electrophorus</taxon>
    </lineage>
</organism>
<evidence type="ECO:0000313" key="8">
    <source>
        <dbReference type="Proteomes" id="UP001239994"/>
    </source>
</evidence>
<dbReference type="InterPro" id="IPR051025">
    <property type="entry name" value="RhoGAP"/>
</dbReference>
<dbReference type="InterPro" id="IPR001849">
    <property type="entry name" value="PH_domain"/>
</dbReference>
<dbReference type="PANTHER" id="PTHR15228:SF20">
    <property type="entry name" value="RHO GTPASE-ACTIVATING PROTEIN 25"/>
    <property type="match status" value="1"/>
</dbReference>
<dbReference type="GO" id="GO:0007165">
    <property type="term" value="P:signal transduction"/>
    <property type="evidence" value="ECO:0007669"/>
    <property type="project" value="InterPro"/>
</dbReference>
<keyword evidence="8" id="KW-1185">Reference proteome</keyword>
<reference evidence="7" key="1">
    <citation type="submission" date="2023-03" db="EMBL/GenBank/DDBJ databases">
        <title>Electrophorus voltai genome.</title>
        <authorList>
            <person name="Bian C."/>
        </authorList>
    </citation>
    <scope>NUCLEOTIDE SEQUENCE</scope>
    <source>
        <strain evidence="7">CB-2022</strain>
        <tissue evidence="7">Muscle</tissue>
    </source>
</reference>
<evidence type="ECO:0008006" key="9">
    <source>
        <dbReference type="Google" id="ProtNLM"/>
    </source>
</evidence>
<dbReference type="SMART" id="SM00324">
    <property type="entry name" value="RhoGAP"/>
    <property type="match status" value="1"/>
</dbReference>
<feature type="compositionally biased region" description="Low complexity" evidence="4">
    <location>
        <begin position="462"/>
        <end position="472"/>
    </location>
</feature>
<protein>
    <recommendedName>
        <fullName evidence="9">Rho GTPase activating protein 25</fullName>
    </recommendedName>
</protein>
<evidence type="ECO:0000256" key="2">
    <source>
        <dbReference type="ARBA" id="ARBA00022553"/>
    </source>
</evidence>
<name>A0AAD8Z7C5_9TELE</name>
<evidence type="ECO:0000256" key="3">
    <source>
        <dbReference type="ARBA" id="ARBA00023054"/>
    </source>
</evidence>
<feature type="compositionally biased region" description="Basic and acidic residues" evidence="4">
    <location>
        <begin position="443"/>
        <end position="454"/>
    </location>
</feature>
<dbReference type="Pfam" id="PF00620">
    <property type="entry name" value="RhoGAP"/>
    <property type="match status" value="1"/>
</dbReference>
<accession>A0AAD8Z7C5</accession>
<dbReference type="GO" id="GO:0001891">
    <property type="term" value="C:phagocytic cup"/>
    <property type="evidence" value="ECO:0007669"/>
    <property type="project" value="TreeGrafter"/>
</dbReference>
<evidence type="ECO:0000256" key="4">
    <source>
        <dbReference type="SAM" id="MobiDB-lite"/>
    </source>
</evidence>
<dbReference type="Gene3D" id="1.10.555.10">
    <property type="entry name" value="Rho GTPase activation protein"/>
    <property type="match status" value="1"/>
</dbReference>
<dbReference type="SUPFAM" id="SSF48350">
    <property type="entry name" value="GTPase activation domain, GAP"/>
    <property type="match status" value="1"/>
</dbReference>
<dbReference type="FunFam" id="1.10.555.10:FF:000015">
    <property type="entry name" value="rho GTPase-activating protein 25 isoform X1"/>
    <property type="match status" value="1"/>
</dbReference>
<dbReference type="GO" id="GO:0005096">
    <property type="term" value="F:GTPase activator activity"/>
    <property type="evidence" value="ECO:0007669"/>
    <property type="project" value="UniProtKB-KW"/>
</dbReference>
<feature type="region of interest" description="Disordered" evidence="4">
    <location>
        <begin position="428"/>
        <end position="504"/>
    </location>
</feature>
<feature type="domain" description="PH" evidence="5">
    <location>
        <begin position="47"/>
        <end position="187"/>
    </location>
</feature>
<evidence type="ECO:0000313" key="7">
    <source>
        <dbReference type="EMBL" id="KAK1792695.1"/>
    </source>
</evidence>
<dbReference type="Proteomes" id="UP001239994">
    <property type="component" value="Unassembled WGS sequence"/>
</dbReference>
<dbReference type="AlphaFoldDB" id="A0AAD8Z7C5"/>
<keyword evidence="3" id="KW-0175">Coiled coil</keyword>
<evidence type="ECO:0000259" key="5">
    <source>
        <dbReference type="PROSITE" id="PS50003"/>
    </source>
</evidence>